<organism evidence="9 10">
    <name type="scientific">Streptomyces piniterrae</name>
    <dbReference type="NCBI Taxonomy" id="2571125"/>
    <lineage>
        <taxon>Bacteria</taxon>
        <taxon>Bacillati</taxon>
        <taxon>Actinomycetota</taxon>
        <taxon>Actinomycetes</taxon>
        <taxon>Kitasatosporales</taxon>
        <taxon>Streptomycetaceae</taxon>
        <taxon>Streptomyces</taxon>
    </lineage>
</organism>
<protein>
    <submittedName>
        <fullName evidence="9">Exodeoxyribonuclease III</fullName>
        <ecNumber evidence="9">3.1.11.2</ecNumber>
    </submittedName>
</protein>
<keyword evidence="3 9" id="KW-0378">Hydrolase</keyword>
<keyword evidence="4 6" id="KW-0460">Magnesium</keyword>
<dbReference type="NCBIfam" id="TIGR00633">
    <property type="entry name" value="xth"/>
    <property type="match status" value="1"/>
</dbReference>
<feature type="site" description="Transition state stabilizer" evidence="7">
    <location>
        <position position="151"/>
    </location>
</feature>
<dbReference type="Proteomes" id="UP000308697">
    <property type="component" value="Unassembled WGS sequence"/>
</dbReference>
<keyword evidence="6" id="KW-0464">Manganese</keyword>
<reference evidence="9 10" key="1">
    <citation type="submission" date="2019-04" db="EMBL/GenBank/DDBJ databases">
        <title>Streptomyces piniterrae sp. nov., a heliquinomycin-producing actinomycete isolated from rhizosphere soil of Pinus yunnanensis.</title>
        <authorList>
            <person name="Zhuang X."/>
            <person name="Zhao J."/>
        </authorList>
    </citation>
    <scope>NUCLEOTIDE SEQUENCE [LARGE SCALE GENOMIC DNA]</scope>
    <source>
        <strain evidence="10">jys28</strain>
    </source>
</reference>
<comment type="cofactor">
    <cofactor evidence="6">
        <name>Mg(2+)</name>
        <dbReference type="ChEBI" id="CHEBI:18420"/>
    </cofactor>
    <cofactor evidence="6">
        <name>Mn(2+)</name>
        <dbReference type="ChEBI" id="CHEBI:29035"/>
    </cofactor>
    <text evidence="6">Probably binds two magnesium or manganese ions per subunit.</text>
</comment>
<feature type="binding site" evidence="6">
    <location>
        <position position="149"/>
    </location>
    <ligand>
        <name>Mg(2+)</name>
        <dbReference type="ChEBI" id="CHEBI:18420"/>
        <label>1</label>
    </ligand>
</feature>
<dbReference type="EC" id="3.1.11.2" evidence="9"/>
<dbReference type="AlphaFoldDB" id="A0A4U0NJR3"/>
<feature type="binding site" evidence="6">
    <location>
        <position position="34"/>
    </location>
    <ligand>
        <name>Mg(2+)</name>
        <dbReference type="ChEBI" id="CHEBI:18420"/>
        <label>1</label>
    </ligand>
</feature>
<feature type="binding site" evidence="6">
    <location>
        <position position="7"/>
    </location>
    <ligand>
        <name>Mg(2+)</name>
        <dbReference type="ChEBI" id="CHEBI:18420"/>
        <label>1</label>
    </ligand>
</feature>
<dbReference type="GO" id="GO:0008311">
    <property type="term" value="F:double-stranded DNA 3'-5' DNA exonuclease activity"/>
    <property type="evidence" value="ECO:0007669"/>
    <property type="project" value="UniProtKB-EC"/>
</dbReference>
<dbReference type="PANTHER" id="PTHR43250:SF2">
    <property type="entry name" value="EXODEOXYRIBONUCLEASE III"/>
    <property type="match status" value="1"/>
</dbReference>
<evidence type="ECO:0000256" key="3">
    <source>
        <dbReference type="ARBA" id="ARBA00022801"/>
    </source>
</evidence>
<comment type="caution">
    <text evidence="9">The sequence shown here is derived from an EMBL/GenBank/DDBJ whole genome shotgun (WGS) entry which is preliminary data.</text>
</comment>
<dbReference type="RefSeq" id="WP_136740450.1">
    <property type="nucleotide sequence ID" value="NZ_SUMB01000004.1"/>
</dbReference>
<dbReference type="PANTHER" id="PTHR43250">
    <property type="entry name" value="EXODEOXYRIBONUCLEASE III"/>
    <property type="match status" value="1"/>
</dbReference>
<evidence type="ECO:0000313" key="10">
    <source>
        <dbReference type="Proteomes" id="UP000308697"/>
    </source>
</evidence>
<evidence type="ECO:0000259" key="8">
    <source>
        <dbReference type="Pfam" id="PF03372"/>
    </source>
</evidence>
<dbReference type="InterPro" id="IPR036691">
    <property type="entry name" value="Endo/exonu/phosph_ase_sf"/>
</dbReference>
<dbReference type="InterPro" id="IPR004808">
    <property type="entry name" value="AP_endonuc_1"/>
</dbReference>
<feature type="domain" description="Endonuclease/exonuclease/phosphatase" evidence="8">
    <location>
        <begin position="4"/>
        <end position="250"/>
    </location>
</feature>
<feature type="binding site" evidence="6">
    <location>
        <position position="249"/>
    </location>
    <ligand>
        <name>Mg(2+)</name>
        <dbReference type="ChEBI" id="CHEBI:18420"/>
        <label>1</label>
    </ligand>
</feature>
<feature type="site" description="Interaction with DNA substrate" evidence="7">
    <location>
        <position position="250"/>
    </location>
</feature>
<evidence type="ECO:0000256" key="2">
    <source>
        <dbReference type="ARBA" id="ARBA00022723"/>
    </source>
</evidence>
<dbReference type="Pfam" id="PF03372">
    <property type="entry name" value="Exo_endo_phos"/>
    <property type="match status" value="1"/>
</dbReference>
<feature type="active site" description="Proton acceptor" evidence="5">
    <location>
        <position position="250"/>
    </location>
</feature>
<evidence type="ECO:0000256" key="1">
    <source>
        <dbReference type="ARBA" id="ARBA00007092"/>
    </source>
</evidence>
<dbReference type="OrthoDB" id="9803914at2"/>
<dbReference type="Gene3D" id="3.60.10.10">
    <property type="entry name" value="Endonuclease/exonuclease/phosphatase"/>
    <property type="match status" value="1"/>
</dbReference>
<evidence type="ECO:0000256" key="4">
    <source>
        <dbReference type="ARBA" id="ARBA00022842"/>
    </source>
</evidence>
<feature type="active site" evidence="5">
    <location>
        <position position="108"/>
    </location>
</feature>
<dbReference type="PROSITE" id="PS51435">
    <property type="entry name" value="AP_NUCLEASE_F1_4"/>
    <property type="match status" value="1"/>
</dbReference>
<evidence type="ECO:0000256" key="5">
    <source>
        <dbReference type="PIRSR" id="PIRSR604808-1"/>
    </source>
</evidence>
<evidence type="ECO:0000256" key="7">
    <source>
        <dbReference type="PIRSR" id="PIRSR604808-3"/>
    </source>
</evidence>
<feature type="active site" description="Proton donor/acceptor" evidence="5">
    <location>
        <position position="149"/>
    </location>
</feature>
<keyword evidence="10" id="KW-1185">Reference proteome</keyword>
<feature type="binding site" evidence="6">
    <location>
        <position position="151"/>
    </location>
    <ligand>
        <name>Mg(2+)</name>
        <dbReference type="ChEBI" id="CHEBI:18420"/>
        <label>1</label>
    </ligand>
</feature>
<dbReference type="NCBIfam" id="TIGR00195">
    <property type="entry name" value="exoDNase_III"/>
    <property type="match status" value="1"/>
</dbReference>
<dbReference type="GO" id="GO:0046872">
    <property type="term" value="F:metal ion binding"/>
    <property type="evidence" value="ECO:0007669"/>
    <property type="project" value="UniProtKB-KW"/>
</dbReference>
<sequence length="259" mass="28466">MRIATWNVNSITARLPRLLAWLESTGTDVLCIQETKCSAEQFPRDELRELGYEAALNCSGRWNGVALLSKVGLEDVVAGLPGGPHYEGVEEPRAISATCGPARVWSVYVPNGREVGHAHYTYKLSWFEALKAAVAEDASGSRPFAVLGDYNVAPADEDVWDPAVFEGATHVTPAERAALSALREAGLTDVVPRPLKYDRPYTYWDYRQLAFPKNNGMRIDLVYGNQPFAKAVSDAYVDREERKGKGASDHAPVVVDLEV</sequence>
<keyword evidence="2 6" id="KW-0479">Metal-binding</keyword>
<dbReference type="InterPro" id="IPR005135">
    <property type="entry name" value="Endo/exonuclease/phosphatase"/>
</dbReference>
<dbReference type="EMBL" id="SUMB01000004">
    <property type="protein sequence ID" value="TJZ54526.1"/>
    <property type="molecule type" value="Genomic_DNA"/>
</dbReference>
<comment type="similarity">
    <text evidence="1">Belongs to the DNA repair enzymes AP/ExoA family.</text>
</comment>
<feature type="site" description="Important for catalytic activity" evidence="7">
    <location>
        <position position="220"/>
    </location>
</feature>
<proteinExistence type="inferred from homology"/>
<evidence type="ECO:0000313" key="9">
    <source>
        <dbReference type="EMBL" id="TJZ54526.1"/>
    </source>
</evidence>
<dbReference type="GO" id="GO:0006281">
    <property type="term" value="P:DNA repair"/>
    <property type="evidence" value="ECO:0007669"/>
    <property type="project" value="InterPro"/>
</dbReference>
<name>A0A4U0NJR3_9ACTN</name>
<evidence type="ECO:0000256" key="6">
    <source>
        <dbReference type="PIRSR" id="PIRSR604808-2"/>
    </source>
</evidence>
<feature type="binding site" evidence="6">
    <location>
        <position position="250"/>
    </location>
    <ligand>
        <name>Mg(2+)</name>
        <dbReference type="ChEBI" id="CHEBI:18420"/>
        <label>1</label>
    </ligand>
</feature>
<dbReference type="SUPFAM" id="SSF56219">
    <property type="entry name" value="DNase I-like"/>
    <property type="match status" value="1"/>
</dbReference>
<gene>
    <name evidence="9" type="primary">xth</name>
    <name evidence="9" type="ORF">FCH28_15560</name>
</gene>
<dbReference type="InterPro" id="IPR037493">
    <property type="entry name" value="ExoIII-like"/>
</dbReference>
<accession>A0A4U0NJR3</accession>
<dbReference type="CDD" id="cd09086">
    <property type="entry name" value="ExoIII-like_AP-endo"/>
    <property type="match status" value="1"/>
</dbReference>